<sequence length="100" mass="11395">MSTTPTRYEALLAAADAYGTQSAMGDALGVSQPTIWRWLKQSRQLPAEYVLRVEADTGISRHHLRPDIYPPESPRFLGVDRRAARVSFERNTILQRELIR</sequence>
<dbReference type="SUPFAM" id="SSF47413">
    <property type="entry name" value="lambda repressor-like DNA-binding domains"/>
    <property type="match status" value="1"/>
</dbReference>
<accession>A0ABU3N1W1</accession>
<evidence type="ECO:0000313" key="1">
    <source>
        <dbReference type="EMBL" id="MDT8758256.1"/>
    </source>
</evidence>
<proteinExistence type="predicted"/>
<protein>
    <submittedName>
        <fullName evidence="1">Helix-turn-helix domain-containing protein</fullName>
    </submittedName>
</protein>
<comment type="caution">
    <text evidence="1">The sequence shown here is derived from an EMBL/GenBank/DDBJ whole genome shotgun (WGS) entry which is preliminary data.</text>
</comment>
<dbReference type="Gene3D" id="1.10.260.40">
    <property type="entry name" value="lambda repressor-like DNA-binding domains"/>
    <property type="match status" value="1"/>
</dbReference>
<dbReference type="EMBL" id="JALMLT010000001">
    <property type="protein sequence ID" value="MDT8758256.1"/>
    <property type="molecule type" value="Genomic_DNA"/>
</dbReference>
<reference evidence="1" key="1">
    <citation type="submission" date="2022-04" db="EMBL/GenBank/DDBJ databases">
        <title>Tomato heritable bacteria conferring resistance against bacterial wilt.</title>
        <authorList>
            <person name="Yin J."/>
        </authorList>
    </citation>
    <scope>NUCLEOTIDE SEQUENCE</scope>
    <source>
        <strain evidence="1">Cra20</strain>
    </source>
</reference>
<organism evidence="1">
    <name type="scientific">Sphingomonas psychrotolerans</name>
    <dbReference type="NCBI Taxonomy" id="1327635"/>
    <lineage>
        <taxon>Bacteria</taxon>
        <taxon>Pseudomonadati</taxon>
        <taxon>Pseudomonadota</taxon>
        <taxon>Alphaproteobacteria</taxon>
        <taxon>Sphingomonadales</taxon>
        <taxon>Sphingomonadaceae</taxon>
        <taxon>Sphingomonas</taxon>
    </lineage>
</organism>
<dbReference type="Pfam" id="PF15943">
    <property type="entry name" value="YdaS_toxin"/>
    <property type="match status" value="1"/>
</dbReference>
<dbReference type="InterPro" id="IPR031856">
    <property type="entry name" value="YdaS_toxin-like"/>
</dbReference>
<name>A0ABU3N1W1_9SPHN</name>
<dbReference type="InterPro" id="IPR010982">
    <property type="entry name" value="Lambda_DNA-bd_dom_sf"/>
</dbReference>
<gene>
    <name evidence="1" type="ORF">MZO42_06060</name>
</gene>